<reference evidence="5 6" key="1">
    <citation type="submission" date="2019-07" db="EMBL/GenBank/DDBJ databases">
        <title>Whole genome shotgun sequence of Lactobacillus rapi NBRC 109618.</title>
        <authorList>
            <person name="Hosoyama A."/>
            <person name="Uohara A."/>
            <person name="Ohji S."/>
            <person name="Ichikawa N."/>
        </authorList>
    </citation>
    <scope>NUCLEOTIDE SEQUENCE [LARGE SCALE GENOMIC DNA]</scope>
    <source>
        <strain evidence="5 6">NBRC 109618</strain>
    </source>
</reference>
<dbReference type="PRINTS" id="PR00032">
    <property type="entry name" value="HTHARAC"/>
</dbReference>
<feature type="domain" description="HTH araC/xylS-type" evidence="4">
    <location>
        <begin position="164"/>
        <end position="262"/>
    </location>
</feature>
<dbReference type="OrthoDB" id="9788446at2"/>
<dbReference type="PROSITE" id="PS01124">
    <property type="entry name" value="HTH_ARAC_FAMILY_2"/>
    <property type="match status" value="1"/>
</dbReference>
<dbReference type="SMART" id="SM00342">
    <property type="entry name" value="HTH_ARAC"/>
    <property type="match status" value="1"/>
</dbReference>
<comment type="caution">
    <text evidence="5">The sequence shown here is derived from an EMBL/GenBank/DDBJ whole genome shotgun (WGS) entry which is preliminary data.</text>
</comment>
<dbReference type="EMBL" id="BKAM01000001">
    <property type="protein sequence ID" value="GEP71552.1"/>
    <property type="molecule type" value="Genomic_DNA"/>
</dbReference>
<keyword evidence="2" id="KW-0238">DNA-binding</keyword>
<dbReference type="AlphaFoldDB" id="A0A512PK57"/>
<evidence type="ECO:0000256" key="3">
    <source>
        <dbReference type="ARBA" id="ARBA00023163"/>
    </source>
</evidence>
<evidence type="ECO:0000256" key="2">
    <source>
        <dbReference type="ARBA" id="ARBA00023125"/>
    </source>
</evidence>
<gene>
    <name evidence="5" type="ORF">LRA02_04200</name>
</gene>
<dbReference type="PANTHER" id="PTHR43280">
    <property type="entry name" value="ARAC-FAMILY TRANSCRIPTIONAL REGULATOR"/>
    <property type="match status" value="1"/>
</dbReference>
<dbReference type="InterPro" id="IPR009057">
    <property type="entry name" value="Homeodomain-like_sf"/>
</dbReference>
<proteinExistence type="predicted"/>
<dbReference type="InterPro" id="IPR018062">
    <property type="entry name" value="HTH_AraC-typ_CS"/>
</dbReference>
<name>A0A512PK57_9LACO</name>
<dbReference type="GO" id="GO:0003700">
    <property type="term" value="F:DNA-binding transcription factor activity"/>
    <property type="evidence" value="ECO:0007669"/>
    <property type="project" value="InterPro"/>
</dbReference>
<evidence type="ECO:0000259" key="4">
    <source>
        <dbReference type="PROSITE" id="PS01124"/>
    </source>
</evidence>
<protein>
    <recommendedName>
        <fullName evidence="4">HTH araC/xylS-type domain-containing protein</fullName>
    </recommendedName>
</protein>
<dbReference type="InterPro" id="IPR027954">
    <property type="entry name" value="Transcobalamin-like_C"/>
</dbReference>
<dbReference type="Proteomes" id="UP000321569">
    <property type="component" value="Unassembled WGS sequence"/>
</dbReference>
<dbReference type="InterPro" id="IPR020449">
    <property type="entry name" value="Tscrpt_reg_AraC-type_HTH"/>
</dbReference>
<sequence length="359" mass="40337">MITPNNTKTTIYKSISEGINEFSKVSQINGYYFDLDNRLLIDGNVYTKTEDVLKNLPTSNTNSFFIFPVTLKNSLSGFIICEGSGITPERIKLARTFLENIFNNAFKAAPNDVSILNAVRADDLANVTVLRKLVGIAEMIHPESGSLVTNSTTHLNNDSQVNIQRALSFIKSNINQPLSLESVAKSVFLSPSYLSKAFKQKLGVNFINYVNSLKIALACEKLITTNAKISAIASQIGYSQTSYFTKIFKSYTGETPLLYRKTNASIDKIYTISRDLSWNSSDSVYDVSKRFFNRHNIPYYFHSVNGYPYISRIGDYTDSDDERGWIYTVDCNQPMAPAAEITVNKKSVIQWTYAASYIR</sequence>
<dbReference type="SUPFAM" id="SSF46689">
    <property type="entry name" value="Homeodomain-like"/>
    <property type="match status" value="2"/>
</dbReference>
<accession>A0A512PK57</accession>
<dbReference type="InterPro" id="IPR018060">
    <property type="entry name" value="HTH_AraC"/>
</dbReference>
<dbReference type="GO" id="GO:0043565">
    <property type="term" value="F:sequence-specific DNA binding"/>
    <property type="evidence" value="ECO:0007669"/>
    <property type="project" value="InterPro"/>
</dbReference>
<dbReference type="RefSeq" id="WP_056983017.1">
    <property type="nucleotide sequence ID" value="NZ_BKAM01000001.1"/>
</dbReference>
<dbReference type="Gene3D" id="1.10.10.60">
    <property type="entry name" value="Homeodomain-like"/>
    <property type="match status" value="2"/>
</dbReference>
<dbReference type="Pfam" id="PF14478">
    <property type="entry name" value="DUF4430"/>
    <property type="match status" value="1"/>
</dbReference>
<dbReference type="PANTHER" id="PTHR43280:SF2">
    <property type="entry name" value="HTH-TYPE TRANSCRIPTIONAL REGULATOR EXSA"/>
    <property type="match status" value="1"/>
</dbReference>
<keyword evidence="3" id="KW-0804">Transcription</keyword>
<evidence type="ECO:0000313" key="6">
    <source>
        <dbReference type="Proteomes" id="UP000321569"/>
    </source>
</evidence>
<keyword evidence="1" id="KW-0805">Transcription regulation</keyword>
<dbReference type="STRING" id="1423795.FD12_GL000622"/>
<dbReference type="Pfam" id="PF12833">
    <property type="entry name" value="HTH_18"/>
    <property type="match status" value="1"/>
</dbReference>
<evidence type="ECO:0000256" key="1">
    <source>
        <dbReference type="ARBA" id="ARBA00023015"/>
    </source>
</evidence>
<evidence type="ECO:0000313" key="5">
    <source>
        <dbReference type="EMBL" id="GEP71552.1"/>
    </source>
</evidence>
<dbReference type="PROSITE" id="PS00041">
    <property type="entry name" value="HTH_ARAC_FAMILY_1"/>
    <property type="match status" value="1"/>
</dbReference>
<organism evidence="5 6">
    <name type="scientific">Lentilactobacillus rapi</name>
    <dbReference type="NCBI Taxonomy" id="481723"/>
    <lineage>
        <taxon>Bacteria</taxon>
        <taxon>Bacillati</taxon>
        <taxon>Bacillota</taxon>
        <taxon>Bacilli</taxon>
        <taxon>Lactobacillales</taxon>
        <taxon>Lactobacillaceae</taxon>
        <taxon>Lentilactobacillus</taxon>
    </lineage>
</organism>